<evidence type="ECO:0000313" key="5">
    <source>
        <dbReference type="EMBL" id="QEV21488.1"/>
    </source>
</evidence>
<dbReference type="PROSITE" id="PS00070">
    <property type="entry name" value="ALDEHYDE_DEHYDR_CYS"/>
    <property type="match status" value="1"/>
</dbReference>
<dbReference type="EMBL" id="CP023695">
    <property type="protein sequence ID" value="QEV21488.1"/>
    <property type="molecule type" value="Genomic_DNA"/>
</dbReference>
<keyword evidence="2" id="KW-0521">NADP</keyword>
<dbReference type="FunFam" id="3.40.309.10:FF:000010">
    <property type="entry name" value="Gamma-aminobutyraldehyde dehydrogenase"/>
    <property type="match status" value="1"/>
</dbReference>
<feature type="domain" description="Aldehyde dehydrogenase" evidence="4">
    <location>
        <begin position="3"/>
        <end position="459"/>
    </location>
</feature>
<dbReference type="PANTHER" id="PTHR43217:SF1">
    <property type="entry name" value="SUCCINATE SEMIALDEHYDE DEHYDROGENASE [NAD(P)+] SAD"/>
    <property type="match status" value="1"/>
</dbReference>
<dbReference type="Proteomes" id="UP000326553">
    <property type="component" value="Chromosome"/>
</dbReference>
<dbReference type="InterPro" id="IPR016162">
    <property type="entry name" value="Ald_DH_N"/>
</dbReference>
<evidence type="ECO:0000259" key="4">
    <source>
        <dbReference type="Pfam" id="PF00171"/>
    </source>
</evidence>
<gene>
    <name evidence="5" type="ORF">CP975_31625</name>
</gene>
<dbReference type="InterPro" id="IPR015590">
    <property type="entry name" value="Aldehyde_DH_dom"/>
</dbReference>
<reference evidence="5 6" key="1">
    <citation type="submission" date="2017-09" db="EMBL/GenBank/DDBJ databases">
        <authorList>
            <person name="Lee N."/>
            <person name="Cho B.-K."/>
        </authorList>
    </citation>
    <scope>NUCLEOTIDE SEQUENCE [LARGE SCALE GENOMIC DNA]</scope>
    <source>
        <strain evidence="5 6">ATCC 12461</strain>
    </source>
</reference>
<dbReference type="KEGG" id="salw:CP975_31625"/>
<dbReference type="GO" id="GO:0004777">
    <property type="term" value="F:succinate-semialdehyde dehydrogenase (NAD+) activity"/>
    <property type="evidence" value="ECO:0007669"/>
    <property type="project" value="TreeGrafter"/>
</dbReference>
<dbReference type="Gene3D" id="3.40.309.10">
    <property type="entry name" value="Aldehyde Dehydrogenase, Chain A, domain 2"/>
    <property type="match status" value="1"/>
</dbReference>
<dbReference type="AlphaFoldDB" id="A0A5J6HPQ7"/>
<proteinExistence type="inferred from homology"/>
<evidence type="ECO:0000256" key="3">
    <source>
        <dbReference type="ARBA" id="ARBA00023002"/>
    </source>
</evidence>
<sequence length="465" mass="50332">MPIATVNPATGETLETFEPIAPAEIERRIAAAHAAYGRYRTTGFGERARLLGRAADLLEEDSENVARTMTTEMGKPVKAARAEAAKCVKAMRWYAEHAEELLADEHPAQADVEDSGASRAVVHYRPLGVVLAVMPWNFPLWQVVRFAAPALMAGNVGLLKHASNVPRTALYLEDLFRRAGFPEGCFQTLLVGSDAVETILRDDRVAAATLTGSEPAGRSVASVAGDEIKKTVLELGGSDPYVVLPSADVERAARTAVTARVQNNGQSCIAAKRFIVHTDVYDAFRERFVAGMRELTVGDPLNEETDVGPLSSEQGRDDLEELVDDALGLGATALCGGQRPKEQERGWYYSPTVLADITPRMRIHREETFGPVATLYRVADLDEAVALANDTPFGLSSNVWTRDDADIARCVRDLQAGGVFFNGMTASHPGLPFGGIKRSGYGRELSGHGIREFCNATTVWYGPAE</sequence>
<comment type="similarity">
    <text evidence="1">Belongs to the aldehyde dehydrogenase family.</text>
</comment>
<dbReference type="OrthoDB" id="6882680at2"/>
<keyword evidence="3" id="KW-0560">Oxidoreductase</keyword>
<name>A0A5J6HPQ7_STRAD</name>
<dbReference type="NCBIfam" id="NF006915">
    <property type="entry name" value="PRK09406.1"/>
    <property type="match status" value="1"/>
</dbReference>
<dbReference type="Pfam" id="PF00171">
    <property type="entry name" value="Aldedh"/>
    <property type="match status" value="1"/>
</dbReference>
<dbReference type="InterPro" id="IPR044148">
    <property type="entry name" value="ALDH_GabD1-like"/>
</dbReference>
<dbReference type="GO" id="GO:0004030">
    <property type="term" value="F:aldehyde dehydrogenase [NAD(P)+] activity"/>
    <property type="evidence" value="ECO:0007669"/>
    <property type="project" value="InterPro"/>
</dbReference>
<dbReference type="InterPro" id="IPR016161">
    <property type="entry name" value="Ald_DH/histidinol_DH"/>
</dbReference>
<dbReference type="InterPro" id="IPR016163">
    <property type="entry name" value="Ald_DH_C"/>
</dbReference>
<protein>
    <submittedName>
        <fullName evidence="5">NADP-dependent succinic semialdehyde dehydrogenase</fullName>
    </submittedName>
</protein>
<accession>A0A5J6HPQ7</accession>
<evidence type="ECO:0000313" key="6">
    <source>
        <dbReference type="Proteomes" id="UP000326553"/>
    </source>
</evidence>
<dbReference type="RefSeq" id="WP_055527638.1">
    <property type="nucleotide sequence ID" value="NZ_CP023695.1"/>
</dbReference>
<dbReference type="InterPro" id="IPR047110">
    <property type="entry name" value="GABD/Sad-like"/>
</dbReference>
<evidence type="ECO:0000256" key="1">
    <source>
        <dbReference type="ARBA" id="ARBA00009986"/>
    </source>
</evidence>
<evidence type="ECO:0000256" key="2">
    <source>
        <dbReference type="ARBA" id="ARBA00022857"/>
    </source>
</evidence>
<dbReference type="InterPro" id="IPR016160">
    <property type="entry name" value="Ald_DH_CS_CYS"/>
</dbReference>
<dbReference type="SUPFAM" id="SSF53720">
    <property type="entry name" value="ALDH-like"/>
    <property type="match status" value="1"/>
</dbReference>
<dbReference type="FunFam" id="3.40.605.10:FF:000012">
    <property type="entry name" value="NAD-dependent succinate-semialdehyde dehydrogenase"/>
    <property type="match status" value="1"/>
</dbReference>
<organism evidence="5 6">
    <name type="scientific">Streptomyces alboniger</name>
    <dbReference type="NCBI Taxonomy" id="132473"/>
    <lineage>
        <taxon>Bacteria</taxon>
        <taxon>Bacillati</taxon>
        <taxon>Actinomycetota</taxon>
        <taxon>Actinomycetes</taxon>
        <taxon>Kitasatosporales</taxon>
        <taxon>Streptomycetaceae</taxon>
        <taxon>Streptomyces</taxon>
        <taxon>Streptomyces aurantiacus group</taxon>
    </lineage>
</organism>
<keyword evidence="6" id="KW-1185">Reference proteome</keyword>
<dbReference type="PANTHER" id="PTHR43217">
    <property type="entry name" value="SUCCINATE SEMIALDEHYDE DEHYDROGENASE [NAD(P)+] SAD"/>
    <property type="match status" value="1"/>
</dbReference>
<dbReference type="Gene3D" id="3.40.605.10">
    <property type="entry name" value="Aldehyde Dehydrogenase, Chain A, domain 1"/>
    <property type="match status" value="1"/>
</dbReference>
<dbReference type="CDD" id="cd07100">
    <property type="entry name" value="ALDH_SSADH1_GabD1"/>
    <property type="match status" value="1"/>
</dbReference>